<feature type="compositionally biased region" description="Low complexity" evidence="1">
    <location>
        <begin position="127"/>
        <end position="164"/>
    </location>
</feature>
<evidence type="ECO:0000313" key="2">
    <source>
        <dbReference type="EMBL" id="CAG8412767.1"/>
    </source>
</evidence>
<dbReference type="AlphaFoldDB" id="A0A9W4NVP6"/>
<sequence length="430" mass="48794">MEGKIKTEPHFTPIREQWDSLKIMFPKTEMSETTQDDDLEAQIREAQAQLAQLKKQRELIEIQQKVAEETRELELARKRLSATATSSSPLTTASKADIRPKGPGQGQGPPKKQCIARESLPPTGPASQTPTRRSSDPSSPRTQKPVQPNTQQKPLQPKQPAKTPVKPSPKQVSITTPQNQPQASTDDSIPNGPGSNLDQLRALAAATRTPSKPPTPQPSGNNTTPGDPFNPPSQPASTGKPQNPPPVPNLPVYHGRALGEFKHFTTCIERHFDKYPEWYTTEERKVARAQNGVSLNLEDGWKRQLRTTAIQNTYPNFCTFLIEQLQNGVPSEFAKSRYYGCYQRSSQSISDFSNWIMQWPAHFQNHDSERDRMRHLFEHSLNKVQKAAEKTHLDFEHYHDFLQYLQSVEDRLDRGPHSRERENPRKRPRD</sequence>
<accession>A0A9W4NVP6</accession>
<proteinExistence type="predicted"/>
<dbReference type="Proteomes" id="UP001152592">
    <property type="component" value="Unassembled WGS sequence"/>
</dbReference>
<feature type="compositionally biased region" description="Polar residues" evidence="1">
    <location>
        <begin position="170"/>
        <end position="198"/>
    </location>
</feature>
<reference evidence="2" key="1">
    <citation type="submission" date="2021-07" db="EMBL/GenBank/DDBJ databases">
        <authorList>
            <person name="Branca A.L. A."/>
        </authorList>
    </citation>
    <scope>NUCLEOTIDE SEQUENCE</scope>
</reference>
<evidence type="ECO:0000313" key="3">
    <source>
        <dbReference type="Proteomes" id="UP001152592"/>
    </source>
</evidence>
<feature type="compositionally biased region" description="Low complexity" evidence="1">
    <location>
        <begin position="81"/>
        <end position="95"/>
    </location>
</feature>
<name>A0A9W4NVP6_9EURO</name>
<feature type="region of interest" description="Disordered" evidence="1">
    <location>
        <begin position="78"/>
        <end position="252"/>
    </location>
</feature>
<evidence type="ECO:0000256" key="1">
    <source>
        <dbReference type="SAM" id="MobiDB-lite"/>
    </source>
</evidence>
<comment type="caution">
    <text evidence="2">The sequence shown here is derived from an EMBL/GenBank/DDBJ whole genome shotgun (WGS) entry which is preliminary data.</text>
</comment>
<protein>
    <submittedName>
        <fullName evidence="2">Uncharacterized protein</fullName>
    </submittedName>
</protein>
<gene>
    <name evidence="2" type="ORF">PSALAMII_LOCUS8872</name>
</gene>
<dbReference type="OrthoDB" id="195678at2759"/>
<organism evidence="2 3">
    <name type="scientific">Penicillium salamii</name>
    <dbReference type="NCBI Taxonomy" id="1612424"/>
    <lineage>
        <taxon>Eukaryota</taxon>
        <taxon>Fungi</taxon>
        <taxon>Dikarya</taxon>
        <taxon>Ascomycota</taxon>
        <taxon>Pezizomycotina</taxon>
        <taxon>Eurotiomycetes</taxon>
        <taxon>Eurotiomycetidae</taxon>
        <taxon>Eurotiales</taxon>
        <taxon>Aspergillaceae</taxon>
        <taxon>Penicillium</taxon>
    </lineage>
</organism>
<dbReference type="EMBL" id="CAJVPD010000270">
    <property type="protein sequence ID" value="CAG8412767.1"/>
    <property type="molecule type" value="Genomic_DNA"/>
</dbReference>